<dbReference type="PANTHER" id="PTHR46648:SF1">
    <property type="entry name" value="ADENOSINE 5'-MONOPHOSPHORAMIDASE HNT1"/>
    <property type="match status" value="1"/>
</dbReference>
<dbReference type="OrthoDB" id="9784774at2"/>
<protein>
    <submittedName>
        <fullName evidence="5">Diadenosine tetraphosphate (Ap4A) hydrolase</fullName>
    </submittedName>
</protein>
<dbReference type="InterPro" id="IPR011146">
    <property type="entry name" value="HIT-like"/>
</dbReference>
<dbReference type="RefSeq" id="WP_057818455.1">
    <property type="nucleotide sequence ID" value="NZ_AZEC01000002.1"/>
</dbReference>
<evidence type="ECO:0000313" key="6">
    <source>
        <dbReference type="Proteomes" id="UP000051330"/>
    </source>
</evidence>
<dbReference type="FunFam" id="3.30.428.10:FF:000014">
    <property type="entry name" value="Putative histidine triad (HIT) protein"/>
    <property type="match status" value="1"/>
</dbReference>
<dbReference type="GO" id="GO:0016787">
    <property type="term" value="F:hydrolase activity"/>
    <property type="evidence" value="ECO:0007669"/>
    <property type="project" value="UniProtKB-KW"/>
</dbReference>
<feature type="short sequence motif" description="Histidine triad motif" evidence="2 3">
    <location>
        <begin position="100"/>
        <end position="104"/>
    </location>
</feature>
<dbReference type="PROSITE" id="PS51084">
    <property type="entry name" value="HIT_2"/>
    <property type="match status" value="1"/>
</dbReference>
<name>A0A0R1NDD5_9LACO</name>
<dbReference type="InterPro" id="IPR036265">
    <property type="entry name" value="HIT-like_sf"/>
</dbReference>
<dbReference type="InterPro" id="IPR019808">
    <property type="entry name" value="Histidine_triad_CS"/>
</dbReference>
<dbReference type="Proteomes" id="UP000051330">
    <property type="component" value="Unassembled WGS sequence"/>
</dbReference>
<evidence type="ECO:0000256" key="3">
    <source>
        <dbReference type="PROSITE-ProRule" id="PRU00464"/>
    </source>
</evidence>
<organism evidence="5 6">
    <name type="scientific">Schleiferilactobacillus perolens DSM 12744</name>
    <dbReference type="NCBI Taxonomy" id="1423792"/>
    <lineage>
        <taxon>Bacteria</taxon>
        <taxon>Bacillati</taxon>
        <taxon>Bacillota</taxon>
        <taxon>Bacilli</taxon>
        <taxon>Lactobacillales</taxon>
        <taxon>Lactobacillaceae</taxon>
        <taxon>Schleiferilactobacillus</taxon>
    </lineage>
</organism>
<keyword evidence="6" id="KW-1185">Reference proteome</keyword>
<dbReference type="Gene3D" id="3.30.428.10">
    <property type="entry name" value="HIT-like"/>
    <property type="match status" value="1"/>
</dbReference>
<evidence type="ECO:0000256" key="2">
    <source>
        <dbReference type="PIRSR" id="PIRSR601310-3"/>
    </source>
</evidence>
<feature type="active site" description="Tele-AMP-histidine intermediate" evidence="1">
    <location>
        <position position="102"/>
    </location>
</feature>
<accession>A0A0R1NDD5</accession>
<dbReference type="Pfam" id="PF01230">
    <property type="entry name" value="HIT"/>
    <property type="match status" value="1"/>
</dbReference>
<feature type="domain" description="HIT" evidence="4">
    <location>
        <begin position="7"/>
        <end position="117"/>
    </location>
</feature>
<dbReference type="EMBL" id="AZEC01000002">
    <property type="protein sequence ID" value="KRL14328.1"/>
    <property type="molecule type" value="Genomic_DNA"/>
</dbReference>
<evidence type="ECO:0000259" key="4">
    <source>
        <dbReference type="PROSITE" id="PS51084"/>
    </source>
</evidence>
<dbReference type="InterPro" id="IPR001310">
    <property type="entry name" value="Histidine_triad_HIT"/>
</dbReference>
<dbReference type="PATRIC" id="fig|1423792.3.peg.1513"/>
<gene>
    <name evidence="5" type="ORF">FD09_GL001497</name>
</gene>
<evidence type="ECO:0000256" key="1">
    <source>
        <dbReference type="PIRSR" id="PIRSR601310-1"/>
    </source>
</evidence>
<reference evidence="5 6" key="1">
    <citation type="journal article" date="2015" name="Genome Announc.">
        <title>Expanding the biotechnology potential of lactobacilli through comparative genomics of 213 strains and associated genera.</title>
        <authorList>
            <person name="Sun Z."/>
            <person name="Harris H.M."/>
            <person name="McCann A."/>
            <person name="Guo C."/>
            <person name="Argimon S."/>
            <person name="Zhang W."/>
            <person name="Yang X."/>
            <person name="Jeffery I.B."/>
            <person name="Cooney J.C."/>
            <person name="Kagawa T.F."/>
            <person name="Liu W."/>
            <person name="Song Y."/>
            <person name="Salvetti E."/>
            <person name="Wrobel A."/>
            <person name="Rasinkangas P."/>
            <person name="Parkhill J."/>
            <person name="Rea M.C."/>
            <person name="O'Sullivan O."/>
            <person name="Ritari J."/>
            <person name="Douillard F.P."/>
            <person name="Paul Ross R."/>
            <person name="Yang R."/>
            <person name="Briner A.E."/>
            <person name="Felis G.E."/>
            <person name="de Vos W.M."/>
            <person name="Barrangou R."/>
            <person name="Klaenhammer T.R."/>
            <person name="Caufield P.W."/>
            <person name="Cui Y."/>
            <person name="Zhang H."/>
            <person name="O'Toole P.W."/>
        </authorList>
    </citation>
    <scope>NUCLEOTIDE SEQUENCE [LARGE SCALE GENOMIC DNA]</scope>
    <source>
        <strain evidence="5 6">DSM 12744</strain>
    </source>
</reference>
<dbReference type="PROSITE" id="PS00892">
    <property type="entry name" value="HIT_1"/>
    <property type="match status" value="1"/>
</dbReference>
<dbReference type="CDD" id="cd01277">
    <property type="entry name" value="HINT_subgroup"/>
    <property type="match status" value="1"/>
</dbReference>
<dbReference type="STRING" id="1423792.FD09_GL001497"/>
<comment type="caution">
    <text evidence="5">The sequence shown here is derived from an EMBL/GenBank/DDBJ whole genome shotgun (WGS) entry which is preliminary data.</text>
</comment>
<dbReference type="PRINTS" id="PR00332">
    <property type="entry name" value="HISTRIAD"/>
</dbReference>
<dbReference type="AlphaFoldDB" id="A0A0R1NDD5"/>
<sequence>MLDENCVFCKIIRGEIPSVTVFEDEHVKAFLDISQTTPGHTLLVPKDHITDVFHLDSETAAKLFSYVPMLAQAILASNTAIKGMNIINNNGAVAYQSVHHVHIHLIPRYSAQDDFSIHFGDHTKMYDAAKLNAVADKIRTHVTEVPHA</sequence>
<proteinExistence type="predicted"/>
<dbReference type="InterPro" id="IPR039384">
    <property type="entry name" value="HINT"/>
</dbReference>
<dbReference type="GO" id="GO:0009117">
    <property type="term" value="P:nucleotide metabolic process"/>
    <property type="evidence" value="ECO:0007669"/>
    <property type="project" value="TreeGrafter"/>
</dbReference>
<evidence type="ECO:0000313" key="5">
    <source>
        <dbReference type="EMBL" id="KRL14328.1"/>
    </source>
</evidence>
<dbReference type="PANTHER" id="PTHR46648">
    <property type="entry name" value="HIT FAMILY PROTEIN 1"/>
    <property type="match status" value="1"/>
</dbReference>
<keyword evidence="5" id="KW-0378">Hydrolase</keyword>
<dbReference type="SUPFAM" id="SSF54197">
    <property type="entry name" value="HIT-like"/>
    <property type="match status" value="1"/>
</dbReference>